<dbReference type="VEuPathDB" id="VectorBase:AMAM008725"/>
<evidence type="ECO:0000256" key="1">
    <source>
        <dbReference type="SAM" id="MobiDB-lite"/>
    </source>
</evidence>
<feature type="compositionally biased region" description="Low complexity" evidence="1">
    <location>
        <begin position="357"/>
        <end position="366"/>
    </location>
</feature>
<sequence length="427" mass="46723">MPPPSVTTATATGTVLRQFSPADNATDSVINQQGHNHHDHHHHHHHHHIELQRLGVQQHEEERNRQNEHGKHQTPVDLTADTYASRQQQQQQQQQQQRQPPSQHGSIIATDSDGSESCLSCDSLNFEHLPSLQPLAEIGGPPITHGTDLPPATAAARDHSPAALADGELQHQPVHQLRPKLPSYLASKRDGAGVCILPDSLLAAIRGSRPKVYCTDDDENDSVDGDTHRKPFAPVTAHHEGSGTHELNSHASAAVINNHTAATTRSILMDKINSLECGNRMHRATDQTDQHTDPSSNYLQHMHHLTTINDPVTRAQSSCSAGSLTTESVRSNQFESDRYYKFHINERARTDGGGEPGSSSPETTPSVVDDDESFAGLKDLSNGTSTIRSNKGTVRGVKNRVRNGIATFLQMQQTGLKVSGDLRHRKT</sequence>
<feature type="compositionally biased region" description="Basic residues" evidence="1">
    <location>
        <begin position="35"/>
        <end position="48"/>
    </location>
</feature>
<reference evidence="3" key="1">
    <citation type="submission" date="2013-09" db="EMBL/GenBank/DDBJ databases">
        <title>The Genome Sequence of Anopheles maculatus species B.</title>
        <authorList>
            <consortium name="The Broad Institute Genomics Platform"/>
            <person name="Neafsey D.E."/>
            <person name="Besansky N."/>
            <person name="Howell P."/>
            <person name="Walton C."/>
            <person name="Young S.K."/>
            <person name="Zeng Q."/>
            <person name="Gargeya S."/>
            <person name="Fitzgerald M."/>
            <person name="Haas B."/>
            <person name="Abouelleil A."/>
            <person name="Allen A.W."/>
            <person name="Alvarado L."/>
            <person name="Arachchi H.M."/>
            <person name="Berlin A.M."/>
            <person name="Chapman S.B."/>
            <person name="Gainer-Dewar J."/>
            <person name="Goldberg J."/>
            <person name="Griggs A."/>
            <person name="Gujja S."/>
            <person name="Hansen M."/>
            <person name="Howarth C."/>
            <person name="Imamovic A."/>
            <person name="Ireland A."/>
            <person name="Larimer J."/>
            <person name="McCowan C."/>
            <person name="Murphy C."/>
            <person name="Pearson M."/>
            <person name="Poon T.W."/>
            <person name="Priest M."/>
            <person name="Roberts A."/>
            <person name="Saif S."/>
            <person name="Shea T."/>
            <person name="Sisk P."/>
            <person name="Sykes S."/>
            <person name="Wortman J."/>
            <person name="Nusbaum C."/>
            <person name="Birren B."/>
        </authorList>
    </citation>
    <scope>NUCLEOTIDE SEQUENCE [LARGE SCALE GENOMIC DNA]</scope>
    <source>
        <strain evidence="3">maculatus3</strain>
    </source>
</reference>
<evidence type="ECO:0000313" key="2">
    <source>
        <dbReference type="EnsemblMetazoa" id="AMAM008725-PA"/>
    </source>
</evidence>
<feature type="region of interest" description="Disordered" evidence="1">
    <location>
        <begin position="133"/>
        <end position="159"/>
    </location>
</feature>
<protein>
    <submittedName>
        <fullName evidence="2">Uncharacterized protein</fullName>
    </submittedName>
</protein>
<accession>A0A182SKS6</accession>
<organism evidence="2 3">
    <name type="scientific">Anopheles maculatus</name>
    <dbReference type="NCBI Taxonomy" id="74869"/>
    <lineage>
        <taxon>Eukaryota</taxon>
        <taxon>Metazoa</taxon>
        <taxon>Ecdysozoa</taxon>
        <taxon>Arthropoda</taxon>
        <taxon>Hexapoda</taxon>
        <taxon>Insecta</taxon>
        <taxon>Pterygota</taxon>
        <taxon>Neoptera</taxon>
        <taxon>Endopterygota</taxon>
        <taxon>Diptera</taxon>
        <taxon>Nematocera</taxon>
        <taxon>Culicoidea</taxon>
        <taxon>Culicidae</taxon>
        <taxon>Anophelinae</taxon>
        <taxon>Anopheles</taxon>
        <taxon>Anopheles maculatus group</taxon>
    </lineage>
</organism>
<dbReference type="EnsemblMetazoa" id="AMAM008725-RA">
    <property type="protein sequence ID" value="AMAM008725-PA"/>
    <property type="gene ID" value="AMAM008725"/>
</dbReference>
<evidence type="ECO:0000313" key="3">
    <source>
        <dbReference type="Proteomes" id="UP000075901"/>
    </source>
</evidence>
<dbReference type="AlphaFoldDB" id="A0A182SKS6"/>
<feature type="compositionally biased region" description="Polar residues" evidence="1">
    <location>
        <begin position="381"/>
        <end position="392"/>
    </location>
</feature>
<feature type="region of interest" description="Disordered" evidence="1">
    <location>
        <begin position="83"/>
        <end position="114"/>
    </location>
</feature>
<reference evidence="2" key="2">
    <citation type="submission" date="2020-05" db="UniProtKB">
        <authorList>
            <consortium name="EnsemblMetazoa"/>
        </authorList>
    </citation>
    <scope>IDENTIFICATION</scope>
    <source>
        <strain evidence="2">maculatus3</strain>
    </source>
</reference>
<dbReference type="Proteomes" id="UP000075901">
    <property type="component" value="Unassembled WGS sequence"/>
</dbReference>
<proteinExistence type="predicted"/>
<keyword evidence="3" id="KW-1185">Reference proteome</keyword>
<feature type="region of interest" description="Disordered" evidence="1">
    <location>
        <begin position="347"/>
        <end position="393"/>
    </location>
</feature>
<name>A0A182SKS6_9DIPT</name>
<feature type="region of interest" description="Disordered" evidence="1">
    <location>
        <begin position="1"/>
        <end position="52"/>
    </location>
</feature>
<feature type="compositionally biased region" description="Low complexity" evidence="1">
    <location>
        <begin position="85"/>
        <end position="103"/>
    </location>
</feature>
<feature type="compositionally biased region" description="Polar residues" evidence="1">
    <location>
        <begin position="1"/>
        <end position="34"/>
    </location>
</feature>